<dbReference type="Gene3D" id="2.40.128.20">
    <property type="match status" value="1"/>
</dbReference>
<name>A0A023GA08_AMBTT</name>
<proteinExistence type="evidence at transcript level"/>
<accession>A0A023GA08</accession>
<evidence type="ECO:0000313" key="2">
    <source>
        <dbReference type="EMBL" id="JAC31076.1"/>
    </source>
</evidence>
<reference evidence="2" key="1">
    <citation type="submission" date="2014-03" db="EMBL/GenBank/DDBJ databases">
        <title>The sialotranscriptome of Amblyomma triste, Amblyomma parvum and Amblyomma cajennense ticks, uncovered by 454-based RNA-seq.</title>
        <authorList>
            <person name="Garcia G.R."/>
            <person name="Gardinassi L.G."/>
            <person name="Ribeiro J.M."/>
            <person name="Anatriello E."/>
            <person name="Ferreira B.R."/>
            <person name="Moreira H.N."/>
            <person name="Mafra C."/>
            <person name="Olegario M.M."/>
            <person name="Szabo P.J."/>
            <person name="Miranda-Santos I.K."/>
            <person name="Maruyama S.R."/>
        </authorList>
    </citation>
    <scope>NUCLEOTIDE SEQUENCE</scope>
    <source>
        <strain evidence="2">Mato Grasso do Sul</strain>
        <tissue evidence="2">Salivary glands</tissue>
    </source>
</reference>
<dbReference type="InterPro" id="IPR012674">
    <property type="entry name" value="Calycin"/>
</dbReference>
<protein>
    <submittedName>
        <fullName evidence="2">Putative lipocalin-3 1</fullName>
    </submittedName>
</protein>
<organism evidence="2">
    <name type="scientific">Amblyomma triste</name>
    <name type="common">Neotropical tick</name>
    <dbReference type="NCBI Taxonomy" id="251400"/>
    <lineage>
        <taxon>Eukaryota</taxon>
        <taxon>Metazoa</taxon>
        <taxon>Ecdysozoa</taxon>
        <taxon>Arthropoda</taxon>
        <taxon>Chelicerata</taxon>
        <taxon>Arachnida</taxon>
        <taxon>Acari</taxon>
        <taxon>Parasitiformes</taxon>
        <taxon>Ixodida</taxon>
        <taxon>Ixodoidea</taxon>
        <taxon>Ixodidae</taxon>
        <taxon>Amblyomminae</taxon>
        <taxon>Amblyomma</taxon>
    </lineage>
</organism>
<dbReference type="EMBL" id="GBBM01004342">
    <property type="protein sequence ID" value="JAC31076.1"/>
    <property type="molecule type" value="mRNA"/>
</dbReference>
<keyword evidence="1" id="KW-0732">Signal</keyword>
<dbReference type="AlphaFoldDB" id="A0A023GA08"/>
<feature type="signal peptide" evidence="1">
    <location>
        <begin position="1"/>
        <end position="22"/>
    </location>
</feature>
<sequence>MTMDHSLALAILLVAMCPQIESGTEGEDNDGDIDIREALNTSEPLWLFWQSDKNSFSVCSDDYCINETETCIRNVMIDISSEVYLFNQAMLLNGEPVTTGYIGKFNDVKTPPKSMEVSEIGEIRDYFAKDSGSGLHQLWVLQYLQPEDHHCMVFFIQELEGAIQDDLNNCQMYIKGEPQHSDPPNGCQTFFKARCNATQIYKPYSTTCKEVVKLTDTTANSAVRT</sequence>
<feature type="chain" id="PRO_5001517358" evidence="1">
    <location>
        <begin position="23"/>
        <end position="225"/>
    </location>
</feature>
<evidence type="ECO:0000256" key="1">
    <source>
        <dbReference type="SAM" id="SignalP"/>
    </source>
</evidence>